<proteinExistence type="predicted"/>
<dbReference type="AlphaFoldDB" id="A0A6M2CXE1"/>
<dbReference type="SMART" id="SM00292">
    <property type="entry name" value="BRCT"/>
    <property type="match status" value="1"/>
</dbReference>
<evidence type="ECO:0000256" key="2">
    <source>
        <dbReference type="ARBA" id="ARBA00022553"/>
    </source>
</evidence>
<keyword evidence="3" id="KW-0227">DNA damage</keyword>
<dbReference type="Pfam" id="PF16589">
    <property type="entry name" value="BRCT_2"/>
    <property type="match status" value="1"/>
</dbReference>
<dbReference type="SUPFAM" id="SSF52113">
    <property type="entry name" value="BRCT domain"/>
    <property type="match status" value="1"/>
</dbReference>
<accession>A0A6M2CXE1</accession>
<feature type="region of interest" description="Disordered" evidence="6">
    <location>
        <begin position="56"/>
        <end position="107"/>
    </location>
</feature>
<dbReference type="Pfam" id="PF16770">
    <property type="entry name" value="RTT107_BRCT_5"/>
    <property type="match status" value="1"/>
</dbReference>
<evidence type="ECO:0000313" key="8">
    <source>
        <dbReference type="EMBL" id="NOV37827.1"/>
    </source>
</evidence>
<dbReference type="EMBL" id="GHWJ01005090">
    <property type="protein sequence ID" value="NOV37827.1"/>
    <property type="molecule type" value="Transcribed_RNA"/>
</dbReference>
<name>A0A6M2CXE1_RHIMP</name>
<feature type="compositionally biased region" description="Basic and acidic residues" evidence="6">
    <location>
        <begin position="56"/>
        <end position="65"/>
    </location>
</feature>
<feature type="compositionally biased region" description="Acidic residues" evidence="6">
    <location>
        <begin position="23"/>
        <end position="35"/>
    </location>
</feature>
<reference evidence="8" key="1">
    <citation type="submission" date="2019-09" db="EMBL/GenBank/DDBJ databases">
        <title>Organ-specific transcriptomic study of the physiology of the cattle tick, Rhipicephalus microplus.</title>
        <authorList>
            <person name="Tirloni L."/>
            <person name="Braz G."/>
            <person name="Gandara A.C.P."/>
            <person name="Sabadin G.A."/>
            <person name="da Silva R.M."/>
            <person name="Guizzo M.G."/>
            <person name="Machado J.A."/>
            <person name="Costa E.P."/>
            <person name="Gomes H.F."/>
            <person name="Moraes J."/>
            <person name="Mota M.B.S."/>
            <person name="Mesquita R.D."/>
            <person name="Alvarenga P.H."/>
            <person name="Alves F."/>
            <person name="Seixas A."/>
            <person name="da Fonseca R.N."/>
            <person name="Fogaca A."/>
            <person name="Logullo C."/>
            <person name="Tanaka A."/>
            <person name="Daffre S."/>
            <person name="Termignoni C."/>
            <person name="Vaz I.S.Jr."/>
            <person name="Oliveira P.L."/>
            <person name="Ribeiro J.M."/>
        </authorList>
    </citation>
    <scope>NUCLEOTIDE SEQUENCE</scope>
    <source>
        <strain evidence="8">Porto Alegre</strain>
    </source>
</reference>
<keyword evidence="5" id="KW-0539">Nucleus</keyword>
<dbReference type="CDD" id="cd17744">
    <property type="entry name" value="BRCT_MDC1_rpt1"/>
    <property type="match status" value="1"/>
</dbReference>
<evidence type="ECO:0000259" key="7">
    <source>
        <dbReference type="PROSITE" id="PS50172"/>
    </source>
</evidence>
<evidence type="ECO:0000256" key="1">
    <source>
        <dbReference type="ARBA" id="ARBA00004123"/>
    </source>
</evidence>
<dbReference type="PANTHER" id="PTHR23196:SF34">
    <property type="entry name" value="MEDIATOR OF DNA DAMAGE CHECKPOINT PROTEIN 1"/>
    <property type="match status" value="1"/>
</dbReference>
<dbReference type="InterPro" id="IPR051579">
    <property type="entry name" value="DDR_Transcriptional_Reg"/>
</dbReference>
<evidence type="ECO:0000256" key="5">
    <source>
        <dbReference type="ARBA" id="ARBA00023242"/>
    </source>
</evidence>
<feature type="domain" description="BRCT" evidence="7">
    <location>
        <begin position="107"/>
        <end position="186"/>
    </location>
</feature>
<evidence type="ECO:0000256" key="6">
    <source>
        <dbReference type="SAM" id="MobiDB-lite"/>
    </source>
</evidence>
<keyword evidence="2" id="KW-0597">Phosphoprotein</keyword>
<evidence type="ECO:0000256" key="4">
    <source>
        <dbReference type="ARBA" id="ARBA00023204"/>
    </source>
</evidence>
<evidence type="ECO:0000256" key="3">
    <source>
        <dbReference type="ARBA" id="ARBA00022763"/>
    </source>
</evidence>
<dbReference type="VEuPathDB" id="VectorBase:LOC119163678"/>
<feature type="region of interest" description="Disordered" evidence="6">
    <location>
        <begin position="1"/>
        <end position="38"/>
    </location>
</feature>
<sequence>MQRVSRKRPVASMSFGEARHESDDEAADNEQETLDEIVVKPGLKFRRKELVKEAAVKQEVVEKAPAKRGKRKADVPEAKTEVPQQAKSRRDEQAHSSPAPKKTAKVKPKVLFTGIDDTKAEEQVVRDLGGIIATNPSVCTHLVTDKFRRTVKALCCIGKGTPIVDVSWIKKCREAGAFVDHVPHMLLDKKAEKALNFNLRDTLTKASTGGVLRGWTVHATAHVLPSPNDMKEIVAVVISCQQDLKACARARNNGVPVVAAEFILSGLLRHSLDVDAHRLE</sequence>
<dbReference type="OrthoDB" id="6510130at2759"/>
<keyword evidence="4" id="KW-0234">DNA repair</keyword>
<dbReference type="GO" id="GO:0005634">
    <property type="term" value="C:nucleus"/>
    <property type="evidence" value="ECO:0007669"/>
    <property type="project" value="UniProtKB-SubCell"/>
</dbReference>
<dbReference type="PANTHER" id="PTHR23196">
    <property type="entry name" value="PAX TRANSCRIPTION ACTIVATION DOMAIN INTERACTING PROTEIN"/>
    <property type="match status" value="1"/>
</dbReference>
<dbReference type="InterPro" id="IPR036420">
    <property type="entry name" value="BRCT_dom_sf"/>
</dbReference>
<protein>
    <recommendedName>
        <fullName evidence="7">BRCT domain-containing protein</fullName>
    </recommendedName>
</protein>
<dbReference type="CDD" id="cd18432">
    <property type="entry name" value="BRCT_PAXIP1_rpt6_like"/>
    <property type="match status" value="1"/>
</dbReference>
<dbReference type="GO" id="GO:0006281">
    <property type="term" value="P:DNA repair"/>
    <property type="evidence" value="ECO:0007669"/>
    <property type="project" value="UniProtKB-KW"/>
</dbReference>
<dbReference type="PROSITE" id="PS50172">
    <property type="entry name" value="BRCT"/>
    <property type="match status" value="1"/>
</dbReference>
<dbReference type="InterPro" id="IPR001357">
    <property type="entry name" value="BRCT_dom"/>
</dbReference>
<comment type="subcellular location">
    <subcellularLocation>
        <location evidence="1">Nucleus</location>
    </subcellularLocation>
</comment>
<organism evidence="8">
    <name type="scientific">Rhipicephalus microplus</name>
    <name type="common">Cattle tick</name>
    <name type="synonym">Boophilus microplus</name>
    <dbReference type="NCBI Taxonomy" id="6941"/>
    <lineage>
        <taxon>Eukaryota</taxon>
        <taxon>Metazoa</taxon>
        <taxon>Ecdysozoa</taxon>
        <taxon>Arthropoda</taxon>
        <taxon>Chelicerata</taxon>
        <taxon>Arachnida</taxon>
        <taxon>Acari</taxon>
        <taxon>Parasitiformes</taxon>
        <taxon>Ixodida</taxon>
        <taxon>Ixodoidea</taxon>
        <taxon>Ixodidae</taxon>
        <taxon>Rhipicephalinae</taxon>
        <taxon>Rhipicephalus</taxon>
        <taxon>Boophilus</taxon>
    </lineage>
</organism>
<dbReference type="Gene3D" id="3.40.50.10190">
    <property type="entry name" value="BRCT domain"/>
    <property type="match status" value="2"/>
</dbReference>